<feature type="transmembrane region" description="Helical" evidence="6">
    <location>
        <begin position="168"/>
        <end position="185"/>
    </location>
</feature>
<comment type="similarity">
    <text evidence="2">Belongs to the major facilitator superfamily. Sugar transporter (TC 2.A.1.1) family.</text>
</comment>
<dbReference type="SUPFAM" id="SSF103473">
    <property type="entry name" value="MFS general substrate transporter"/>
    <property type="match status" value="1"/>
</dbReference>
<sequence>MHVGLVNATTTWETFPQTMEKAEIHQAEHPVAANETLGRAIQQEEKNRTWAQSIRRDPWLLFWVGLMLWTLIVRGFESQASGSVVSIPVFKQQFGVLQDGVYFVDTRWLSALNGGATGASIVGSWVASWLADIYGTKPTIIGFAMLNIASVGVEFGSTSIGMYFGGKMANFVAIGAFLTLCTAYVSDVAPLAIRATLIGFCNLSQCIGPFVAAIMANFTSTWTTSWAWKSLICAQWGFGVIAIIGHLFMPESPVFLASKGKLEQARKSLERMYTDPRDADGHLKRIVLTLEEAETQKSSSYLDCFRGTNLRRTLIAIMVFQSEPNSGLGFVGSYGALMYQYIGVSDAKSFQLQIGGQILSISGATIALLLSDFYGRRPMYIAGCTGVSLLLICMAISGSVNTTAAATASVGFYTMFNFFYNVGIGSTVYAIAGEIPTSILRSKTLAVAISSSNAMNTFWAFVSPYIFNPDYGNLKAKIGFVFGAIMAIFIVLGYLYVPETRMRSYEELDELFMNKVPARQFKGHVTVAEQRAAEAFTAEDKMRKGSQV</sequence>
<reference evidence="8" key="1">
    <citation type="submission" date="2015-01" db="EMBL/GenBank/DDBJ databases">
        <authorList>
            <person name="Durling Mikael"/>
        </authorList>
    </citation>
    <scope>NUCLEOTIDE SEQUENCE</scope>
</reference>
<keyword evidence="3 6" id="KW-0812">Transmembrane</keyword>
<feature type="domain" description="Major facilitator superfamily (MFS) profile" evidence="7">
    <location>
        <begin position="63"/>
        <end position="501"/>
    </location>
</feature>
<feature type="transmembrane region" description="Helical" evidence="6">
    <location>
        <begin position="191"/>
        <end position="214"/>
    </location>
</feature>
<dbReference type="AlphaFoldDB" id="A0A0B7K5K3"/>
<feature type="transmembrane region" description="Helical" evidence="6">
    <location>
        <begin position="226"/>
        <end position="249"/>
    </location>
</feature>
<feature type="transmembrane region" description="Helical" evidence="6">
    <location>
        <begin position="444"/>
        <end position="466"/>
    </location>
</feature>
<dbReference type="GO" id="GO:0005351">
    <property type="term" value="F:carbohydrate:proton symporter activity"/>
    <property type="evidence" value="ECO:0007669"/>
    <property type="project" value="TreeGrafter"/>
</dbReference>
<comment type="subcellular location">
    <subcellularLocation>
        <location evidence="1">Membrane</location>
        <topology evidence="1">Multi-pass membrane protein</topology>
    </subcellularLocation>
</comment>
<keyword evidence="4 6" id="KW-1133">Transmembrane helix</keyword>
<feature type="transmembrane region" description="Helical" evidence="6">
    <location>
        <begin position="58"/>
        <end position="76"/>
    </location>
</feature>
<evidence type="ECO:0000256" key="4">
    <source>
        <dbReference type="ARBA" id="ARBA00022989"/>
    </source>
</evidence>
<feature type="transmembrane region" description="Helical" evidence="6">
    <location>
        <begin position="380"/>
        <end position="400"/>
    </location>
</feature>
<evidence type="ECO:0000256" key="6">
    <source>
        <dbReference type="SAM" id="Phobius"/>
    </source>
</evidence>
<evidence type="ECO:0000259" key="7">
    <source>
        <dbReference type="PROSITE" id="PS50850"/>
    </source>
</evidence>
<dbReference type="PANTHER" id="PTHR48022">
    <property type="entry name" value="PLASTIDIC GLUCOSE TRANSPORTER 4"/>
    <property type="match status" value="1"/>
</dbReference>
<dbReference type="PANTHER" id="PTHR48022:SF22">
    <property type="entry name" value="MAJOR FACILITATOR SUPERFAMILY (MFS) PROFILE DOMAIN-CONTAINING PROTEIN"/>
    <property type="match status" value="1"/>
</dbReference>
<protein>
    <recommendedName>
        <fullName evidence="7">Major facilitator superfamily (MFS) profile domain-containing protein</fullName>
    </recommendedName>
</protein>
<dbReference type="InterPro" id="IPR005828">
    <property type="entry name" value="MFS_sugar_transport-like"/>
</dbReference>
<evidence type="ECO:0000256" key="5">
    <source>
        <dbReference type="ARBA" id="ARBA00023136"/>
    </source>
</evidence>
<proteinExistence type="inferred from homology"/>
<dbReference type="Pfam" id="PF00083">
    <property type="entry name" value="Sugar_tr"/>
    <property type="match status" value="1"/>
</dbReference>
<feature type="transmembrane region" description="Helical" evidence="6">
    <location>
        <begin position="354"/>
        <end position="373"/>
    </location>
</feature>
<evidence type="ECO:0000256" key="1">
    <source>
        <dbReference type="ARBA" id="ARBA00004141"/>
    </source>
</evidence>
<dbReference type="InterPro" id="IPR036259">
    <property type="entry name" value="MFS_trans_sf"/>
</dbReference>
<keyword evidence="5 6" id="KW-0472">Membrane</keyword>
<name>A0A0B7K5K3_BIOOC</name>
<dbReference type="InterPro" id="IPR020846">
    <property type="entry name" value="MFS_dom"/>
</dbReference>
<dbReference type="GO" id="GO:0016020">
    <property type="term" value="C:membrane"/>
    <property type="evidence" value="ECO:0007669"/>
    <property type="project" value="UniProtKB-SubCell"/>
</dbReference>
<accession>A0A0B7K5K3</accession>
<dbReference type="PROSITE" id="PS00216">
    <property type="entry name" value="SUGAR_TRANSPORT_1"/>
    <property type="match status" value="1"/>
</dbReference>
<evidence type="ECO:0000256" key="3">
    <source>
        <dbReference type="ARBA" id="ARBA00022692"/>
    </source>
</evidence>
<dbReference type="FunFam" id="1.20.1250.20:FF:000078">
    <property type="entry name" value="MFS maltose transporter, putative"/>
    <property type="match status" value="1"/>
</dbReference>
<gene>
    <name evidence="8" type="ORF">BN869_000008711_1</name>
</gene>
<feature type="transmembrane region" description="Helical" evidence="6">
    <location>
        <begin position="478"/>
        <end position="497"/>
    </location>
</feature>
<organism evidence="8">
    <name type="scientific">Bionectria ochroleuca</name>
    <name type="common">Gliocladium roseum</name>
    <dbReference type="NCBI Taxonomy" id="29856"/>
    <lineage>
        <taxon>Eukaryota</taxon>
        <taxon>Fungi</taxon>
        <taxon>Dikarya</taxon>
        <taxon>Ascomycota</taxon>
        <taxon>Pezizomycotina</taxon>
        <taxon>Sordariomycetes</taxon>
        <taxon>Hypocreomycetidae</taxon>
        <taxon>Hypocreales</taxon>
        <taxon>Bionectriaceae</taxon>
        <taxon>Clonostachys</taxon>
    </lineage>
</organism>
<dbReference type="InterPro" id="IPR005829">
    <property type="entry name" value="Sugar_transporter_CS"/>
</dbReference>
<feature type="transmembrane region" description="Helical" evidence="6">
    <location>
        <begin position="139"/>
        <end position="156"/>
    </location>
</feature>
<evidence type="ECO:0000256" key="2">
    <source>
        <dbReference type="ARBA" id="ARBA00010992"/>
    </source>
</evidence>
<dbReference type="PROSITE" id="PS50850">
    <property type="entry name" value="MFS"/>
    <property type="match status" value="1"/>
</dbReference>
<dbReference type="Gene3D" id="1.20.1250.20">
    <property type="entry name" value="MFS general substrate transporter like domains"/>
    <property type="match status" value="1"/>
</dbReference>
<dbReference type="EMBL" id="CDPU01000029">
    <property type="protein sequence ID" value="CEO52653.1"/>
    <property type="molecule type" value="Genomic_DNA"/>
</dbReference>
<dbReference type="InterPro" id="IPR050360">
    <property type="entry name" value="MFS_Sugar_Transporters"/>
</dbReference>
<evidence type="ECO:0000313" key="8">
    <source>
        <dbReference type="EMBL" id="CEO52653.1"/>
    </source>
</evidence>
<feature type="transmembrane region" description="Helical" evidence="6">
    <location>
        <begin position="412"/>
        <end position="432"/>
    </location>
</feature>